<feature type="transmembrane region" description="Helical" evidence="1">
    <location>
        <begin position="85"/>
        <end position="107"/>
    </location>
</feature>
<evidence type="ECO:0000256" key="1">
    <source>
        <dbReference type="SAM" id="Phobius"/>
    </source>
</evidence>
<protein>
    <submittedName>
        <fullName evidence="2">Zinc ribbon domain-containing protein</fullName>
    </submittedName>
</protein>
<proteinExistence type="predicted"/>
<keyword evidence="1" id="KW-0472">Membrane</keyword>
<dbReference type="RefSeq" id="WP_107920961.1">
    <property type="nucleotide sequence ID" value="NZ_CP066701.1"/>
</dbReference>
<keyword evidence="1" id="KW-1133">Transmembrane helix</keyword>
<feature type="transmembrane region" description="Helical" evidence="1">
    <location>
        <begin position="135"/>
        <end position="157"/>
    </location>
</feature>
<dbReference type="EMBL" id="CP066701">
    <property type="protein sequence ID" value="QQX27223.1"/>
    <property type="molecule type" value="Genomic_DNA"/>
</dbReference>
<organism evidence="2 3">
    <name type="scientific">Heyndrickxia sporothermodurans</name>
    <dbReference type="NCBI Taxonomy" id="46224"/>
    <lineage>
        <taxon>Bacteria</taxon>
        <taxon>Bacillati</taxon>
        <taxon>Bacillota</taxon>
        <taxon>Bacilli</taxon>
        <taxon>Bacillales</taxon>
        <taxon>Bacillaceae</taxon>
        <taxon>Heyndrickxia</taxon>
    </lineage>
</organism>
<feature type="transmembrane region" description="Helical" evidence="1">
    <location>
        <begin position="169"/>
        <end position="193"/>
    </location>
</feature>
<sequence>MKCPNCQHENEGGNFCENCGTRLSEQARDEVAASTAHSVQTPSQKVQSNQYVEATKKISKQYFQYFLQVLKKPYANSHSVGEEHFVNGIITIILYSLFIPFILYFGVKILFSGINRFGSLFGANINAGPPFAETVIIPFFGYLVLTILVITFTFAAIRLGKVQVGYKEVLARFSSFLIPFVAILLIGLIFAIIKIKFFLAIFLLGFFGSILMVPPLVIASYKKENHEGLDVIFGSLIIYVLTYLSILIMGDLLFNALKVAFNSMFGGFLGL</sequence>
<accession>A0AB37HRE1</accession>
<name>A0AB37HRE1_9BACI</name>
<reference evidence="2 3" key="1">
    <citation type="submission" date="2020-12" db="EMBL/GenBank/DDBJ databases">
        <title>Taxonomic evaluation of the Bacillus sporothermodurans group of bacteria based on whole genome sequences.</title>
        <authorList>
            <person name="Fiedler G."/>
            <person name="Herbstmann A.-D."/>
            <person name="Doll E."/>
            <person name="Wenning M."/>
            <person name="Brinks E."/>
            <person name="Kabisch J."/>
            <person name="Breitenwieser F."/>
            <person name="Lappann M."/>
            <person name="Boehnlein C."/>
            <person name="Franz C."/>
        </authorList>
    </citation>
    <scope>NUCLEOTIDE SEQUENCE [LARGE SCALE GENOMIC DNA]</scope>
    <source>
        <strain evidence="2 3">DSM 10599</strain>
    </source>
</reference>
<dbReference type="AlphaFoldDB" id="A0AB37HRE1"/>
<keyword evidence="1" id="KW-0812">Transmembrane</keyword>
<evidence type="ECO:0000313" key="3">
    <source>
        <dbReference type="Proteomes" id="UP000595512"/>
    </source>
</evidence>
<dbReference type="Proteomes" id="UP000595512">
    <property type="component" value="Chromosome"/>
</dbReference>
<feature type="transmembrane region" description="Helical" evidence="1">
    <location>
        <begin position="199"/>
        <end position="219"/>
    </location>
</feature>
<feature type="transmembrane region" description="Helical" evidence="1">
    <location>
        <begin position="231"/>
        <end position="254"/>
    </location>
</feature>
<evidence type="ECO:0000313" key="2">
    <source>
        <dbReference type="EMBL" id="QQX27223.1"/>
    </source>
</evidence>
<gene>
    <name evidence="2" type="ORF">JGZ69_10980</name>
</gene>
<dbReference type="KEGG" id="hspo:JGZ69_10980"/>